<evidence type="ECO:0000313" key="9">
    <source>
        <dbReference type="Proteomes" id="UP000053989"/>
    </source>
</evidence>
<name>A0A0C3EPF2_9AGAM</name>
<dbReference type="AlphaFoldDB" id="A0A0C3EPF2"/>
<dbReference type="PANTHER" id="PTHR24006">
    <property type="entry name" value="UBIQUITIN CARBOXYL-TERMINAL HYDROLASE"/>
    <property type="match status" value="1"/>
</dbReference>
<evidence type="ECO:0000256" key="4">
    <source>
        <dbReference type="ARBA" id="ARBA00022801"/>
    </source>
</evidence>
<proteinExistence type="inferred from homology"/>
<comment type="similarity">
    <text evidence="2 5">Belongs to the peptidase C19 family.</text>
</comment>
<dbReference type="GO" id="GO:0006508">
    <property type="term" value="P:proteolysis"/>
    <property type="evidence" value="ECO:0007669"/>
    <property type="project" value="UniProtKB-KW"/>
</dbReference>
<organism evidence="8 9">
    <name type="scientific">Scleroderma citrinum Foug A</name>
    <dbReference type="NCBI Taxonomy" id="1036808"/>
    <lineage>
        <taxon>Eukaryota</taxon>
        <taxon>Fungi</taxon>
        <taxon>Dikarya</taxon>
        <taxon>Basidiomycota</taxon>
        <taxon>Agaricomycotina</taxon>
        <taxon>Agaricomycetes</taxon>
        <taxon>Agaricomycetidae</taxon>
        <taxon>Boletales</taxon>
        <taxon>Sclerodermatineae</taxon>
        <taxon>Sclerodermataceae</taxon>
        <taxon>Scleroderma</taxon>
    </lineage>
</organism>
<keyword evidence="4 5" id="KW-0378">Hydrolase</keyword>
<reference evidence="9" key="2">
    <citation type="submission" date="2015-01" db="EMBL/GenBank/DDBJ databases">
        <title>Evolutionary Origins and Diversification of the Mycorrhizal Mutualists.</title>
        <authorList>
            <consortium name="DOE Joint Genome Institute"/>
            <consortium name="Mycorrhizal Genomics Consortium"/>
            <person name="Kohler A."/>
            <person name="Kuo A."/>
            <person name="Nagy L.G."/>
            <person name="Floudas D."/>
            <person name="Copeland A."/>
            <person name="Barry K.W."/>
            <person name="Cichocki N."/>
            <person name="Veneault-Fourrey C."/>
            <person name="LaButti K."/>
            <person name="Lindquist E.A."/>
            <person name="Lipzen A."/>
            <person name="Lundell T."/>
            <person name="Morin E."/>
            <person name="Murat C."/>
            <person name="Riley R."/>
            <person name="Ohm R."/>
            <person name="Sun H."/>
            <person name="Tunlid A."/>
            <person name="Henrissat B."/>
            <person name="Grigoriev I.V."/>
            <person name="Hibbett D.S."/>
            <person name="Martin F."/>
        </authorList>
    </citation>
    <scope>NUCLEOTIDE SEQUENCE [LARGE SCALE GENOMIC DNA]</scope>
    <source>
        <strain evidence="9">Foug A</strain>
    </source>
</reference>
<reference evidence="8 9" key="1">
    <citation type="submission" date="2014-04" db="EMBL/GenBank/DDBJ databases">
        <authorList>
            <consortium name="DOE Joint Genome Institute"/>
            <person name="Kuo A."/>
            <person name="Kohler A."/>
            <person name="Nagy L.G."/>
            <person name="Floudas D."/>
            <person name="Copeland A."/>
            <person name="Barry K.W."/>
            <person name="Cichocki N."/>
            <person name="Veneault-Fourrey C."/>
            <person name="LaButti K."/>
            <person name="Lindquist E.A."/>
            <person name="Lipzen A."/>
            <person name="Lundell T."/>
            <person name="Morin E."/>
            <person name="Murat C."/>
            <person name="Sun H."/>
            <person name="Tunlid A."/>
            <person name="Henrissat B."/>
            <person name="Grigoriev I.V."/>
            <person name="Hibbett D.S."/>
            <person name="Martin F."/>
            <person name="Nordberg H.P."/>
            <person name="Cantor M.N."/>
            <person name="Hua S.X."/>
        </authorList>
    </citation>
    <scope>NUCLEOTIDE SEQUENCE [LARGE SCALE GENOMIC DNA]</scope>
    <source>
        <strain evidence="8 9">Foug A</strain>
    </source>
</reference>
<accession>A0A0C3EPF2</accession>
<sequence length="906" mass="98345">MAIGKWNPFTQPVPAAQDSQLPPPLPTLCADGKQFGLENFGNTCYANSVLQALYFCRPFRDLVIQQTDPYGSLRQAFAPQPTNTANSTSTNISSPSRRKHERKPTVDVSSPNGVPQAPTPPVPSSPHTLFSALRSLYVHISQNPADKGTVAPRVFIEKLRELNEAFRNTMHQDAHEFLNYLLNKIVEEIQEEKKHQLVSTEDLSRSVNSSSDASQSMIAGSSSSAAFHPLGSTFIHQIFEGVLTSETRCLTCENVSSRDESFLDLSIDIEQNSSVTACLRQFSASEMLCQKNKFFCDACCDLQEAEKRMKIKQLPNVLALHLKRFKYQEDVQRYIKLTYRVAFPFELRLFNTVDNVSNPDRLYQLFAIVVHIGNGPNHGHYISIIKTMGAWLVFDDETVDMIKESDIPKYFGESNSGSAYVLYYQAADLDPTTLGLRPPGPQPVVVNHNTELSQHHMTDSPASTSQTLPPLPPGLDYEPRSPAVPSISPQPSIPPIIPQDSPPSSTPKSPRKSPSQLLKLSLGSPSSSTRALATGSSTPAEPLSPKKSGLLRPTRALAQSKVAEEKPNSSGNPVTSPLTFPKEDPPSHDPPLTNGGGKEKEEKRIPSWFRRKSLKSIGKPRPNSESATEQPPLPIDILGTVPAQPSVLAPAKDLPGLPEPLVMNFTSRLNFGRPSTASGKIHSSHREAPPPLSTAHSVVRTTPSSSHSSDRYSRALPPIPGSPHGFKASQGPPSSFSRGSSDLVYPQRRHYRDPESPLSHKVPSRPATSSGPVGADASPSRLLNGSAHLVPVTNDHIMHQMNGGAGLLSGTSSPRTGKSGIIGRPKSAHGFNVPSLASASNAASTASTSIRRATRKLSLSAPMLGFGKKDRSKDKERQSDHEPPPTSLDVRPLPSPPVLDLRPMAM</sequence>
<dbReference type="HOGENOM" id="CLU_014023_0_0_1"/>
<dbReference type="GO" id="GO:0004843">
    <property type="term" value="F:cysteine-type deubiquitinase activity"/>
    <property type="evidence" value="ECO:0007669"/>
    <property type="project" value="UniProtKB-UniRule"/>
</dbReference>
<gene>
    <name evidence="8" type="ORF">SCLCIDRAFT_501148</name>
</gene>
<feature type="compositionally biased region" description="Polar residues" evidence="6">
    <location>
        <begin position="731"/>
        <end position="740"/>
    </location>
</feature>
<evidence type="ECO:0000256" key="2">
    <source>
        <dbReference type="ARBA" id="ARBA00009085"/>
    </source>
</evidence>
<dbReference type="STRING" id="1036808.A0A0C3EPF2"/>
<dbReference type="EC" id="3.4.19.12" evidence="5"/>
<feature type="compositionally biased region" description="Polar residues" evidence="6">
    <location>
        <begin position="568"/>
        <end position="578"/>
    </location>
</feature>
<dbReference type="Pfam" id="PF00443">
    <property type="entry name" value="UCH"/>
    <property type="match status" value="1"/>
</dbReference>
<evidence type="ECO:0000256" key="6">
    <source>
        <dbReference type="SAM" id="MobiDB-lite"/>
    </source>
</evidence>
<feature type="compositionally biased region" description="Low complexity" evidence="6">
    <location>
        <begin position="506"/>
        <end position="528"/>
    </location>
</feature>
<dbReference type="GO" id="GO:0016579">
    <property type="term" value="P:protein deubiquitination"/>
    <property type="evidence" value="ECO:0007669"/>
    <property type="project" value="InterPro"/>
</dbReference>
<feature type="compositionally biased region" description="Basic and acidic residues" evidence="6">
    <location>
        <begin position="867"/>
        <end position="883"/>
    </location>
</feature>
<dbReference type="InterPro" id="IPR050164">
    <property type="entry name" value="Peptidase_C19"/>
</dbReference>
<dbReference type="PROSITE" id="PS00972">
    <property type="entry name" value="USP_1"/>
    <property type="match status" value="1"/>
</dbReference>
<comment type="catalytic activity">
    <reaction evidence="1 5">
        <text>Thiol-dependent hydrolysis of ester, thioester, amide, peptide and isopeptide bonds formed by the C-terminal Gly of ubiquitin (a 76-residue protein attached to proteins as an intracellular targeting signal).</text>
        <dbReference type="EC" id="3.4.19.12"/>
    </reaction>
</comment>
<feature type="compositionally biased region" description="Low complexity" evidence="6">
    <location>
        <begin position="79"/>
        <end position="95"/>
    </location>
</feature>
<dbReference type="Gene3D" id="3.90.70.10">
    <property type="entry name" value="Cysteine proteinases"/>
    <property type="match status" value="1"/>
</dbReference>
<dbReference type="InterPro" id="IPR028889">
    <property type="entry name" value="USP"/>
</dbReference>
<evidence type="ECO:0000259" key="7">
    <source>
        <dbReference type="PROSITE" id="PS50235"/>
    </source>
</evidence>
<dbReference type="FunCoup" id="A0A0C3EPF2">
    <property type="interactions" value="315"/>
</dbReference>
<feature type="domain" description="USP" evidence="7">
    <location>
        <begin position="35"/>
        <end position="427"/>
    </location>
</feature>
<keyword evidence="3 5" id="KW-0645">Protease</keyword>
<dbReference type="InterPro" id="IPR001394">
    <property type="entry name" value="Peptidase_C19_UCH"/>
</dbReference>
<keyword evidence="5" id="KW-0788">Thiol protease</keyword>
<evidence type="ECO:0000256" key="5">
    <source>
        <dbReference type="RuleBase" id="RU366025"/>
    </source>
</evidence>
<dbReference type="InterPro" id="IPR018200">
    <property type="entry name" value="USP_CS"/>
</dbReference>
<dbReference type="PANTHER" id="PTHR24006:SF733">
    <property type="entry name" value="RE52890P"/>
    <property type="match status" value="1"/>
</dbReference>
<keyword evidence="9" id="KW-1185">Reference proteome</keyword>
<feature type="compositionally biased region" description="Low complexity" evidence="6">
    <location>
        <begin position="835"/>
        <end position="851"/>
    </location>
</feature>
<dbReference type="GO" id="GO:0005634">
    <property type="term" value="C:nucleus"/>
    <property type="evidence" value="ECO:0007669"/>
    <property type="project" value="TreeGrafter"/>
</dbReference>
<dbReference type="CDD" id="cd02663">
    <property type="entry name" value="Peptidase_C19G"/>
    <property type="match status" value="1"/>
</dbReference>
<feature type="region of interest" description="Disordered" evidence="6">
    <location>
        <begin position="454"/>
        <end position="639"/>
    </location>
</feature>
<dbReference type="InParanoid" id="A0A0C3EPF2"/>
<keyword evidence="5" id="KW-0833">Ubl conjugation pathway</keyword>
<evidence type="ECO:0000256" key="1">
    <source>
        <dbReference type="ARBA" id="ARBA00000707"/>
    </source>
</evidence>
<feature type="region of interest" description="Disordered" evidence="6">
    <location>
        <begin position="1"/>
        <end position="25"/>
    </location>
</feature>
<feature type="compositionally biased region" description="Pro residues" evidence="6">
    <location>
        <begin position="491"/>
        <end position="505"/>
    </location>
</feature>
<feature type="region of interest" description="Disordered" evidence="6">
    <location>
        <begin position="669"/>
        <end position="782"/>
    </location>
</feature>
<dbReference type="EMBL" id="KN822005">
    <property type="protein sequence ID" value="KIM70049.1"/>
    <property type="molecule type" value="Genomic_DNA"/>
</dbReference>
<evidence type="ECO:0000256" key="3">
    <source>
        <dbReference type="ARBA" id="ARBA00022670"/>
    </source>
</evidence>
<dbReference type="GO" id="GO:0005829">
    <property type="term" value="C:cytosol"/>
    <property type="evidence" value="ECO:0007669"/>
    <property type="project" value="TreeGrafter"/>
</dbReference>
<feature type="compositionally biased region" description="Polar residues" evidence="6">
    <location>
        <begin position="669"/>
        <end position="678"/>
    </location>
</feature>
<feature type="region of interest" description="Disordered" evidence="6">
    <location>
        <begin position="74"/>
        <end position="125"/>
    </location>
</feature>
<feature type="compositionally biased region" description="Polar residues" evidence="6">
    <location>
        <begin position="529"/>
        <end position="539"/>
    </location>
</feature>
<dbReference type="Proteomes" id="UP000053989">
    <property type="component" value="Unassembled WGS sequence"/>
</dbReference>
<dbReference type="OrthoDB" id="27652at2759"/>
<protein>
    <recommendedName>
        <fullName evidence="5">Ubiquitin carboxyl-terminal hydrolase</fullName>
        <ecNumber evidence="5">3.4.19.12</ecNumber>
    </recommendedName>
</protein>
<evidence type="ECO:0000313" key="8">
    <source>
        <dbReference type="EMBL" id="KIM70049.1"/>
    </source>
</evidence>
<dbReference type="SUPFAM" id="SSF54001">
    <property type="entry name" value="Cysteine proteinases"/>
    <property type="match status" value="1"/>
</dbReference>
<dbReference type="PROSITE" id="PS50235">
    <property type="entry name" value="USP_3"/>
    <property type="match status" value="1"/>
</dbReference>
<feature type="region of interest" description="Disordered" evidence="6">
    <location>
        <begin position="801"/>
        <end position="906"/>
    </location>
</feature>
<dbReference type="PROSITE" id="PS00973">
    <property type="entry name" value="USP_2"/>
    <property type="match status" value="1"/>
</dbReference>
<feature type="compositionally biased region" description="Low complexity" evidence="6">
    <location>
        <begin position="481"/>
        <end position="490"/>
    </location>
</feature>
<feature type="compositionally biased region" description="Low complexity" evidence="6">
    <location>
        <begin position="696"/>
        <end position="707"/>
    </location>
</feature>
<dbReference type="InterPro" id="IPR038765">
    <property type="entry name" value="Papain-like_cys_pep_sf"/>
</dbReference>